<accession>A0A8H3YRQ6</accession>
<evidence type="ECO:0000256" key="7">
    <source>
        <dbReference type="SAM" id="MobiDB-lite"/>
    </source>
</evidence>
<dbReference type="Pfam" id="PF00474">
    <property type="entry name" value="SSF"/>
    <property type="match status" value="1"/>
</dbReference>
<dbReference type="PROSITE" id="PS50283">
    <property type="entry name" value="NA_SOLUT_SYMP_3"/>
    <property type="match status" value="1"/>
</dbReference>
<evidence type="ECO:0000256" key="6">
    <source>
        <dbReference type="RuleBase" id="RU362091"/>
    </source>
</evidence>
<evidence type="ECO:0000256" key="5">
    <source>
        <dbReference type="ARBA" id="ARBA00023136"/>
    </source>
</evidence>
<dbReference type="InterPro" id="IPR031155">
    <property type="entry name" value="DUR"/>
</dbReference>
<evidence type="ECO:0000256" key="3">
    <source>
        <dbReference type="ARBA" id="ARBA00022692"/>
    </source>
</evidence>
<feature type="transmembrane region" description="Helical" evidence="8">
    <location>
        <begin position="332"/>
        <end position="353"/>
    </location>
</feature>
<feature type="transmembrane region" description="Helical" evidence="8">
    <location>
        <begin position="399"/>
        <end position="421"/>
    </location>
</feature>
<evidence type="ECO:0000256" key="8">
    <source>
        <dbReference type="SAM" id="Phobius"/>
    </source>
</evidence>
<dbReference type="Gene3D" id="1.20.1730.10">
    <property type="entry name" value="Sodium/glucose cotransporter"/>
    <property type="match status" value="1"/>
</dbReference>
<evidence type="ECO:0000313" key="10">
    <source>
        <dbReference type="Proteomes" id="UP000447873"/>
    </source>
</evidence>
<feature type="region of interest" description="Disordered" evidence="7">
    <location>
        <begin position="444"/>
        <end position="489"/>
    </location>
</feature>
<dbReference type="Proteomes" id="UP000447873">
    <property type="component" value="Unassembled WGS sequence"/>
</dbReference>
<evidence type="ECO:0000256" key="2">
    <source>
        <dbReference type="ARBA" id="ARBA00006434"/>
    </source>
</evidence>
<name>A0A8H3YRQ6_VENIN</name>
<dbReference type="PANTHER" id="PTHR46154">
    <property type="match status" value="1"/>
</dbReference>
<keyword evidence="4 8" id="KW-1133">Transmembrane helix</keyword>
<organism evidence="9 10">
    <name type="scientific">Venturia inaequalis</name>
    <name type="common">Apple scab fungus</name>
    <dbReference type="NCBI Taxonomy" id="5025"/>
    <lineage>
        <taxon>Eukaryota</taxon>
        <taxon>Fungi</taxon>
        <taxon>Dikarya</taxon>
        <taxon>Ascomycota</taxon>
        <taxon>Pezizomycotina</taxon>
        <taxon>Dothideomycetes</taxon>
        <taxon>Pleosporomycetidae</taxon>
        <taxon>Venturiales</taxon>
        <taxon>Venturiaceae</taxon>
        <taxon>Venturia</taxon>
    </lineage>
</organism>
<keyword evidence="5 8" id="KW-0472">Membrane</keyword>
<feature type="transmembrane region" description="Helical" evidence="8">
    <location>
        <begin position="99"/>
        <end position="118"/>
    </location>
</feature>
<dbReference type="GO" id="GO:0015204">
    <property type="term" value="F:urea transmembrane transporter activity"/>
    <property type="evidence" value="ECO:0007669"/>
    <property type="project" value="InterPro"/>
</dbReference>
<protein>
    <recommendedName>
        <fullName evidence="11">Urea transporter</fullName>
    </recommendedName>
</protein>
<feature type="transmembrane region" description="Helical" evidence="8">
    <location>
        <begin position="150"/>
        <end position="173"/>
    </location>
</feature>
<feature type="transmembrane region" description="Helical" evidence="8">
    <location>
        <begin position="524"/>
        <end position="546"/>
    </location>
</feature>
<dbReference type="CDD" id="cd11476">
    <property type="entry name" value="SLC5sbd_DUR3"/>
    <property type="match status" value="1"/>
</dbReference>
<reference evidence="9 10" key="1">
    <citation type="submission" date="2018-12" db="EMBL/GenBank/DDBJ databases">
        <title>Venturia inaequalis Genome Resource.</title>
        <authorList>
            <person name="Lichtner F.J."/>
        </authorList>
    </citation>
    <scope>NUCLEOTIDE SEQUENCE [LARGE SCALE GENOMIC DNA]</scope>
    <source>
        <strain evidence="9 10">120213</strain>
    </source>
</reference>
<dbReference type="InterPro" id="IPR001734">
    <property type="entry name" value="Na/solute_symporter"/>
</dbReference>
<feature type="transmembrane region" description="Helical" evidence="8">
    <location>
        <begin position="360"/>
        <end position="379"/>
    </location>
</feature>
<evidence type="ECO:0000256" key="1">
    <source>
        <dbReference type="ARBA" id="ARBA00004141"/>
    </source>
</evidence>
<feature type="transmembrane region" description="Helical" evidence="8">
    <location>
        <begin position="35"/>
        <end position="56"/>
    </location>
</feature>
<feature type="transmembrane region" description="Helical" evidence="8">
    <location>
        <begin position="307"/>
        <end position="326"/>
    </location>
</feature>
<dbReference type="InterPro" id="IPR038377">
    <property type="entry name" value="Na/Glc_symporter_sf"/>
</dbReference>
<comment type="similarity">
    <text evidence="2 6">Belongs to the sodium:solute symporter (SSF) (TC 2.A.21) family.</text>
</comment>
<sequence length="562" mass="59740">MTGYTADARIYAPIRRRIISLPPTRPGLTRPRGGLLSGLYLIMGLSTNLLVGASLVLGGSQIVAALTGMNVYAACFLIPIVVGAYVIVGGLRSTFIADYVHTVILFIVLFAFGFMVYVSSDQIGSPAKFYTLLQEASKKMPIARNEEGSYLTFASVDGLVFAADLFVAGYACCWLDQAYWQRAIASRPESSVKAYILGGIAWYGVPLGIATSMGLGCAALTALPSFQTYPNALTDAQVGAGLVAPAAAITLLGKGGAVLMLILLFMAVTSSTSAELIAVSSLLTFDVYKIYINPSARGSALVKISHYGIAIYGLVLAVFCSVLNAAGLDLTWLVTVLGILVGGAAVPVGLALLWPRMSKIAAIAAPWIGLAAGLIAWFVTTLKRSGVVSIKTSGDTTNAVAGNIASWGTGFLMAVVLTFLFPKEHINTDPKDIDRYNKIHGIALTRGQHKSPPPTTEEETSPAESEKGSGANDQVTALPLDDENKTLPKKPTGNEVVDFLEDEHFEPLDPVLAREGMRLAKTANVIFASIALILVPFTLYGTRYIFNKPFFTGYVVVSFIWV</sequence>
<evidence type="ECO:0000313" key="9">
    <source>
        <dbReference type="EMBL" id="KAE9970839.1"/>
    </source>
</evidence>
<feature type="transmembrane region" description="Helical" evidence="8">
    <location>
        <begin position="194"/>
        <end position="222"/>
    </location>
</feature>
<feature type="transmembrane region" description="Helical" evidence="8">
    <location>
        <begin position="242"/>
        <end position="268"/>
    </location>
</feature>
<comment type="caution">
    <text evidence="9">The sequence shown here is derived from an EMBL/GenBank/DDBJ whole genome shotgun (WGS) entry which is preliminary data.</text>
</comment>
<gene>
    <name evidence="9" type="ORF">EG328_006019</name>
</gene>
<evidence type="ECO:0000256" key="4">
    <source>
        <dbReference type="ARBA" id="ARBA00022989"/>
    </source>
</evidence>
<dbReference type="EMBL" id="WNWS01000318">
    <property type="protein sequence ID" value="KAE9970839.1"/>
    <property type="molecule type" value="Genomic_DNA"/>
</dbReference>
<keyword evidence="3 8" id="KW-0812">Transmembrane</keyword>
<dbReference type="AlphaFoldDB" id="A0A8H3YRQ6"/>
<dbReference type="PANTHER" id="PTHR46154:SF2">
    <property type="entry name" value="SOLUTE SYMPORTER FAMILY TRANSPORTER (AFU_ORTHOLOGUE AFUA_6G03200)"/>
    <property type="match status" value="1"/>
</dbReference>
<proteinExistence type="inferred from homology"/>
<feature type="transmembrane region" description="Helical" evidence="8">
    <location>
        <begin position="62"/>
        <end position="87"/>
    </location>
</feature>
<dbReference type="GO" id="GO:0005886">
    <property type="term" value="C:plasma membrane"/>
    <property type="evidence" value="ECO:0007669"/>
    <property type="project" value="TreeGrafter"/>
</dbReference>
<evidence type="ECO:0008006" key="11">
    <source>
        <dbReference type="Google" id="ProtNLM"/>
    </source>
</evidence>
<comment type="subcellular location">
    <subcellularLocation>
        <location evidence="1">Membrane</location>
        <topology evidence="1">Multi-pass membrane protein</topology>
    </subcellularLocation>
</comment>